<sequence length="426" mass="47624">MAAVDQKAATFTMANKPLHVAGRTPRVDHPVLWLGLLSVLYNGILAFINHNITPLSMTHVAASEGLILASAIIYILHKGIYETDLPAFLFLLFTLVVTIYVSVLNRVPFVDNFRNVLIMFCFSGLGGWSNEKTIKLTFRWASLAVLIFLIFEIVSVPFYVSIVHPSDYFANTRGLLPLSYNKTGLFQNALGFPERFSFGIIDHRSSSIFLEQVSLANFCGVIAIYLVSMWERTGRWDRLLFIGTAVLILVTNDTRTMLIFCFACIVGYFVFPKIPRNFNLALMPLIIAAGFLVYTMKPNATGDNFTGRINLTMKKIMELDPLAVLGLSVDRVAEFADSGYVYLIYAATIFGVIAFWMFVCLFPAGRTAAQRRCAHSLSLFIFLNMMIGGTAVFSMKIAGLLWFVVGYMRFHDSPRIRQGRAADVPS</sequence>
<evidence type="ECO:0000256" key="1">
    <source>
        <dbReference type="SAM" id="Phobius"/>
    </source>
</evidence>
<dbReference type="RefSeq" id="WP_064707638.1">
    <property type="nucleotide sequence ID" value="NZ_CP071612.1"/>
</dbReference>
<feature type="transmembrane region" description="Helical" evidence="1">
    <location>
        <begin position="277"/>
        <end position="295"/>
    </location>
</feature>
<keyword evidence="1" id="KW-0812">Transmembrane</keyword>
<feature type="transmembrane region" description="Helical" evidence="1">
    <location>
        <begin position="208"/>
        <end position="227"/>
    </location>
</feature>
<reference evidence="2 3" key="1">
    <citation type="submission" date="2020-06" db="EMBL/GenBank/DDBJ databases">
        <title>Global-level population genomics: horizontal gene transfer, symbiosis and evolution in Rhizobia.</title>
        <authorList>
            <person name="Gai Y."/>
        </authorList>
    </citation>
    <scope>NUCLEOTIDE SEQUENCE [LARGE SCALE GENOMIC DNA]</scope>
    <source>
        <strain evidence="2 3">PLR6_1b</strain>
    </source>
</reference>
<evidence type="ECO:0008006" key="4">
    <source>
        <dbReference type="Google" id="ProtNLM"/>
    </source>
</evidence>
<feature type="transmembrane region" description="Helical" evidence="1">
    <location>
        <begin position="56"/>
        <end position="76"/>
    </location>
</feature>
<feature type="transmembrane region" description="Helical" evidence="1">
    <location>
        <begin position="239"/>
        <end position="271"/>
    </location>
</feature>
<feature type="transmembrane region" description="Helical" evidence="1">
    <location>
        <begin position="31"/>
        <end position="50"/>
    </location>
</feature>
<accession>A0ABS7LH05</accession>
<dbReference type="EMBL" id="JABTXI010000003">
    <property type="protein sequence ID" value="MBY3590525.1"/>
    <property type="molecule type" value="Genomic_DNA"/>
</dbReference>
<dbReference type="GeneID" id="66144416"/>
<comment type="caution">
    <text evidence="2">The sequence shown here is derived from an EMBL/GenBank/DDBJ whole genome shotgun (WGS) entry which is preliminary data.</text>
</comment>
<feature type="transmembrane region" description="Helical" evidence="1">
    <location>
        <begin position="140"/>
        <end position="160"/>
    </location>
</feature>
<organism evidence="2 3">
    <name type="scientific">Rhizobium bangladeshense</name>
    <dbReference type="NCBI Taxonomy" id="1138189"/>
    <lineage>
        <taxon>Bacteria</taxon>
        <taxon>Pseudomonadati</taxon>
        <taxon>Pseudomonadota</taxon>
        <taxon>Alphaproteobacteria</taxon>
        <taxon>Hyphomicrobiales</taxon>
        <taxon>Rhizobiaceae</taxon>
        <taxon>Rhizobium/Agrobacterium group</taxon>
        <taxon>Rhizobium</taxon>
    </lineage>
</organism>
<name>A0ABS7LH05_9HYPH</name>
<feature type="transmembrane region" description="Helical" evidence="1">
    <location>
        <begin position="377"/>
        <end position="405"/>
    </location>
</feature>
<keyword evidence="3" id="KW-1185">Reference proteome</keyword>
<feature type="transmembrane region" description="Helical" evidence="1">
    <location>
        <begin position="339"/>
        <end position="365"/>
    </location>
</feature>
<evidence type="ECO:0000313" key="3">
    <source>
        <dbReference type="Proteomes" id="UP000720124"/>
    </source>
</evidence>
<gene>
    <name evidence="2" type="ORF">HJA87_11600</name>
</gene>
<keyword evidence="1" id="KW-0472">Membrane</keyword>
<feature type="transmembrane region" description="Helical" evidence="1">
    <location>
        <begin position="88"/>
        <end position="107"/>
    </location>
</feature>
<keyword evidence="1" id="KW-1133">Transmembrane helix</keyword>
<dbReference type="Proteomes" id="UP000720124">
    <property type="component" value="Unassembled WGS sequence"/>
</dbReference>
<proteinExistence type="predicted"/>
<protein>
    <recommendedName>
        <fullName evidence="4">Polysaccharide biosynthesis protein</fullName>
    </recommendedName>
</protein>
<evidence type="ECO:0000313" key="2">
    <source>
        <dbReference type="EMBL" id="MBY3590525.1"/>
    </source>
</evidence>